<organism evidence="2 3">
    <name type="scientific">Priestia taiwanensis</name>
    <dbReference type="NCBI Taxonomy" id="1347902"/>
    <lineage>
        <taxon>Bacteria</taxon>
        <taxon>Bacillati</taxon>
        <taxon>Bacillota</taxon>
        <taxon>Bacilli</taxon>
        <taxon>Bacillales</taxon>
        <taxon>Bacillaceae</taxon>
        <taxon>Priestia</taxon>
    </lineage>
</organism>
<dbReference type="Pfam" id="PF00293">
    <property type="entry name" value="NUDIX"/>
    <property type="match status" value="1"/>
</dbReference>
<dbReference type="Proteomes" id="UP000605259">
    <property type="component" value="Unassembled WGS sequence"/>
</dbReference>
<protein>
    <recommendedName>
        <fullName evidence="1">Nudix hydrolase domain-containing protein</fullName>
    </recommendedName>
</protein>
<evidence type="ECO:0000313" key="3">
    <source>
        <dbReference type="Proteomes" id="UP000605259"/>
    </source>
</evidence>
<keyword evidence="3" id="KW-1185">Reference proteome</keyword>
<dbReference type="PROSITE" id="PS51462">
    <property type="entry name" value="NUDIX"/>
    <property type="match status" value="1"/>
</dbReference>
<accession>A0A917AX68</accession>
<evidence type="ECO:0000259" key="1">
    <source>
        <dbReference type="PROSITE" id="PS51462"/>
    </source>
</evidence>
<reference evidence="2" key="2">
    <citation type="submission" date="2020-09" db="EMBL/GenBank/DDBJ databases">
        <authorList>
            <person name="Sun Q."/>
            <person name="Zhou Y."/>
        </authorList>
    </citation>
    <scope>NUCLEOTIDE SEQUENCE</scope>
    <source>
        <strain evidence="2">CGMCC 1.12698</strain>
    </source>
</reference>
<proteinExistence type="predicted"/>
<name>A0A917AX68_9BACI</name>
<dbReference type="InterPro" id="IPR015797">
    <property type="entry name" value="NUDIX_hydrolase-like_dom_sf"/>
</dbReference>
<gene>
    <name evidence="2" type="ORF">GCM10007140_38500</name>
</gene>
<dbReference type="AlphaFoldDB" id="A0A917AX68"/>
<dbReference type="Gene3D" id="3.90.79.10">
    <property type="entry name" value="Nucleoside Triphosphate Pyrophosphohydrolase"/>
    <property type="match status" value="1"/>
</dbReference>
<reference evidence="2" key="1">
    <citation type="journal article" date="2014" name="Int. J. Syst. Evol. Microbiol.">
        <title>Complete genome sequence of Corynebacterium casei LMG S-19264T (=DSM 44701T), isolated from a smear-ripened cheese.</title>
        <authorList>
            <consortium name="US DOE Joint Genome Institute (JGI-PGF)"/>
            <person name="Walter F."/>
            <person name="Albersmeier A."/>
            <person name="Kalinowski J."/>
            <person name="Ruckert C."/>
        </authorList>
    </citation>
    <scope>NUCLEOTIDE SEQUENCE</scope>
    <source>
        <strain evidence="2">CGMCC 1.12698</strain>
    </source>
</reference>
<evidence type="ECO:0000313" key="2">
    <source>
        <dbReference type="EMBL" id="GGE85327.1"/>
    </source>
</evidence>
<dbReference type="SUPFAM" id="SSF55811">
    <property type="entry name" value="Nudix"/>
    <property type="match status" value="1"/>
</dbReference>
<feature type="domain" description="Nudix hydrolase" evidence="1">
    <location>
        <begin position="1"/>
        <end position="147"/>
    </location>
</feature>
<dbReference type="InterPro" id="IPR000086">
    <property type="entry name" value="NUDIX_hydrolase_dom"/>
</dbReference>
<dbReference type="RefSeq" id="WP_188390139.1">
    <property type="nucleotide sequence ID" value="NZ_BMFK01000010.1"/>
</dbReference>
<sequence>MIRQAVGAIVEQGDTFLLICKTTINTITGKERIKEEWDFVKGGVEQSDANLEEALMRELEEETGSRNYIIMQQYKETISFDFPVHIKEKIGYTSQKTTMFHVCYKGNRTDLQPKDKEVAAFCFVSKEEVITILTHLDTKDFFLKNVIKKELT</sequence>
<dbReference type="EMBL" id="BMFK01000010">
    <property type="protein sequence ID" value="GGE85327.1"/>
    <property type="molecule type" value="Genomic_DNA"/>
</dbReference>
<comment type="caution">
    <text evidence="2">The sequence shown here is derived from an EMBL/GenBank/DDBJ whole genome shotgun (WGS) entry which is preliminary data.</text>
</comment>